<evidence type="ECO:0000259" key="1">
    <source>
        <dbReference type="Pfam" id="PF12937"/>
    </source>
</evidence>
<comment type="caution">
    <text evidence="2">The sequence shown here is derived from an EMBL/GenBank/DDBJ whole genome shotgun (WGS) entry which is preliminary data.</text>
</comment>
<evidence type="ECO:0000313" key="3">
    <source>
        <dbReference type="Proteomes" id="UP000287166"/>
    </source>
</evidence>
<dbReference type="SUPFAM" id="SSF81383">
    <property type="entry name" value="F-box domain"/>
    <property type="match status" value="1"/>
</dbReference>
<dbReference type="Proteomes" id="UP000287166">
    <property type="component" value="Unassembled WGS sequence"/>
</dbReference>
<dbReference type="OrthoDB" id="2751422at2759"/>
<protein>
    <recommendedName>
        <fullName evidence="1">F-box domain-containing protein</fullName>
    </recommendedName>
</protein>
<dbReference type="EMBL" id="BFAD01000002">
    <property type="protein sequence ID" value="GBE78814.1"/>
    <property type="molecule type" value="Genomic_DNA"/>
</dbReference>
<organism evidence="2 3">
    <name type="scientific">Sparassis crispa</name>
    <dbReference type="NCBI Taxonomy" id="139825"/>
    <lineage>
        <taxon>Eukaryota</taxon>
        <taxon>Fungi</taxon>
        <taxon>Dikarya</taxon>
        <taxon>Basidiomycota</taxon>
        <taxon>Agaricomycotina</taxon>
        <taxon>Agaricomycetes</taxon>
        <taxon>Polyporales</taxon>
        <taxon>Sparassidaceae</taxon>
        <taxon>Sparassis</taxon>
    </lineage>
</organism>
<dbReference type="AlphaFoldDB" id="A0A401G9G8"/>
<dbReference type="Pfam" id="PF12937">
    <property type="entry name" value="F-box-like"/>
    <property type="match status" value="1"/>
</dbReference>
<evidence type="ECO:0000313" key="2">
    <source>
        <dbReference type="EMBL" id="GBE78814.1"/>
    </source>
</evidence>
<gene>
    <name evidence="2" type="ORF">SCP_0200110</name>
</gene>
<proteinExistence type="predicted"/>
<reference evidence="2 3" key="1">
    <citation type="journal article" date="2018" name="Sci. Rep.">
        <title>Genome sequence of the cauliflower mushroom Sparassis crispa (Hanabiratake) and its association with beneficial usage.</title>
        <authorList>
            <person name="Kiyama R."/>
            <person name="Furutani Y."/>
            <person name="Kawaguchi K."/>
            <person name="Nakanishi T."/>
        </authorList>
    </citation>
    <scope>NUCLEOTIDE SEQUENCE [LARGE SCALE GENOMIC DNA]</scope>
</reference>
<dbReference type="InterPro" id="IPR036047">
    <property type="entry name" value="F-box-like_dom_sf"/>
</dbReference>
<keyword evidence="3" id="KW-1185">Reference proteome</keyword>
<feature type="domain" description="F-box" evidence="1">
    <location>
        <begin position="14"/>
        <end position="58"/>
    </location>
</feature>
<dbReference type="InterPro" id="IPR001810">
    <property type="entry name" value="F-box_dom"/>
</dbReference>
<dbReference type="RefSeq" id="XP_027609727.1">
    <property type="nucleotide sequence ID" value="XM_027753926.1"/>
</dbReference>
<accession>A0A401G9G8</accession>
<sequence>MAALPSTYTEGTLPHLPPETHDHILDYLQFDCAALKSCSLTCRAWLSTARHHLFRTISVSITDIQPLLHVIETSTVLVHHIRALAVRVNDVNISLLYSGLLRLLACLDAVECVTLQQPIDTGKVSERDVMIVRPWEAGPCVGVTRLVIEPNCTFERSDLFPFLAFFPRLSTLHVSDLSLRSQRLVQVQTHLPAGSTPFLAAARKPQISTLTWTHDRHDMNLVWMAFVTNDELPTWPTDGGPLDFSSLSTLEVRMRGFRVWPTLRTLLHTSGAALRRLVLSLANDLAGYDRHPQSIDLSHNVDLEELHIKDILLNSQFPLRLVCAILGQIASPLAGVDADDGDGDGEEYYHVQLRSIVLELCGPDKHTVPNIPDNLNWDQLDPQLARILRLNEKVVVTFRVPAMLASLHAAVFTRNLPEVMRMVRSVEGARRVKVVPVWMHRSSPLPWEIETSEGQEEWLV</sequence>
<dbReference type="InParanoid" id="A0A401G9G8"/>
<name>A0A401G9G8_9APHY</name>
<dbReference type="GeneID" id="38775731"/>